<sequence>MDKLLNSPWFVKIVAVFLSVMLYTTINMDPTTTPSTPSLLPTGGDQQEVIANVPVNVYYDKDKYTVSGIPESANVYIKGPGSDVTKAKLQNEYEIYIDLSEADLGSGRFDLLARGFSSKLDVQIDPVVANVILHEKVNQIMPIEVDFLNKSKITEGYKAEEPIVLPNNVKVSGPKDLVQRISSVKAYVDLKDATETIMKNVPLKVFDNEGNQLELEVEPTVVEVRVPITAPNKTVPISIERKGELPTDLSIKSIEVVPNEVTIFGPLEELEKIELIENLEIDLSKLTSDTSMNIDVPLPDWAVKVNPDKVQVNVSIEEKVEKVLEDIEIKVNGSESTKVTFVSPENGKVDVTILGAKSVLDNITAEDIKVALYTGDYKSGQHKIDLEVSGPQNVEWKLSKSNVTVKIVKNE</sequence>
<dbReference type="PANTHER" id="PTHR37804:SF1">
    <property type="entry name" value="CDAA REGULATORY PROTEIN CDAR"/>
    <property type="match status" value="1"/>
</dbReference>
<proteinExistence type="predicted"/>
<dbReference type="InterPro" id="IPR012505">
    <property type="entry name" value="YbbR"/>
</dbReference>
<name>A0A1E5LEW0_9BACI</name>
<dbReference type="Gene3D" id="2.170.120.30">
    <property type="match status" value="2"/>
</dbReference>
<dbReference type="EMBL" id="MJEH01000024">
    <property type="protein sequence ID" value="OEH92615.1"/>
    <property type="molecule type" value="Genomic_DNA"/>
</dbReference>
<evidence type="ECO:0000313" key="2">
    <source>
        <dbReference type="Proteomes" id="UP000095209"/>
    </source>
</evidence>
<dbReference type="PANTHER" id="PTHR37804">
    <property type="entry name" value="CDAA REGULATORY PROTEIN CDAR"/>
    <property type="match status" value="1"/>
</dbReference>
<dbReference type="InterPro" id="IPR053154">
    <property type="entry name" value="c-di-AMP_regulator"/>
</dbReference>
<dbReference type="Proteomes" id="UP000095209">
    <property type="component" value="Unassembled WGS sequence"/>
</dbReference>
<dbReference type="Gene3D" id="2.170.120.40">
    <property type="entry name" value="YbbR-like domain"/>
    <property type="match status" value="2"/>
</dbReference>
<gene>
    <name evidence="1" type="ORF">BFG57_15115</name>
</gene>
<protein>
    <recommendedName>
        <fullName evidence="3">YbbR-like domain-containing protein YbbR</fullName>
    </recommendedName>
</protein>
<evidence type="ECO:0008006" key="3">
    <source>
        <dbReference type="Google" id="ProtNLM"/>
    </source>
</evidence>
<accession>A0A1E5LEW0</accession>
<keyword evidence="2" id="KW-1185">Reference proteome</keyword>
<organism evidence="1 2">
    <name type="scientific">Bacillus solimangrovi</name>
    <dbReference type="NCBI Taxonomy" id="1305675"/>
    <lineage>
        <taxon>Bacteria</taxon>
        <taxon>Bacillati</taxon>
        <taxon>Bacillota</taxon>
        <taxon>Bacilli</taxon>
        <taxon>Bacillales</taxon>
        <taxon>Bacillaceae</taxon>
        <taxon>Bacillus</taxon>
    </lineage>
</organism>
<evidence type="ECO:0000313" key="1">
    <source>
        <dbReference type="EMBL" id="OEH92615.1"/>
    </source>
</evidence>
<dbReference type="AlphaFoldDB" id="A0A1E5LEW0"/>
<dbReference type="Pfam" id="PF07949">
    <property type="entry name" value="YbbR"/>
    <property type="match status" value="3"/>
</dbReference>
<comment type="caution">
    <text evidence="1">The sequence shown here is derived from an EMBL/GenBank/DDBJ whole genome shotgun (WGS) entry which is preliminary data.</text>
</comment>
<dbReference type="STRING" id="1305675.BFG57_15115"/>
<reference evidence="1 2" key="1">
    <citation type="submission" date="2016-08" db="EMBL/GenBank/DDBJ databases">
        <title>Genome of Bacillus solimangrovi GH2-4.</title>
        <authorList>
            <person name="Lim S."/>
            <person name="Kim B.-C."/>
        </authorList>
    </citation>
    <scope>NUCLEOTIDE SEQUENCE [LARGE SCALE GENOMIC DNA]</scope>
    <source>
        <strain evidence="1 2">GH2-4</strain>
    </source>
</reference>